<dbReference type="OMA" id="HEAEYTH"/>
<dbReference type="EMBL" id="CVMT01000008">
    <property type="protein sequence ID" value="CRG90466.1"/>
    <property type="molecule type" value="Genomic_DNA"/>
</dbReference>
<evidence type="ECO:0000256" key="8">
    <source>
        <dbReference type="ARBA" id="ARBA00031907"/>
    </source>
</evidence>
<dbReference type="SUPFAM" id="SSF54616">
    <property type="entry name" value="DNA-binding domain of Mlu1-box binding protein MBP1"/>
    <property type="match status" value="1"/>
</dbReference>
<dbReference type="PANTHER" id="PTHR47792:SF1">
    <property type="entry name" value="PROTEIN SOK2-RELATED"/>
    <property type="match status" value="1"/>
</dbReference>
<feature type="compositionally biased region" description="Polar residues" evidence="11">
    <location>
        <begin position="313"/>
        <end position="371"/>
    </location>
</feature>
<feature type="compositionally biased region" description="Low complexity" evidence="11">
    <location>
        <begin position="102"/>
        <end position="113"/>
    </location>
</feature>
<name>A0A0U1M6A9_TALIS</name>
<evidence type="ECO:0000256" key="1">
    <source>
        <dbReference type="ARBA" id="ARBA00007247"/>
    </source>
</evidence>
<keyword evidence="5" id="KW-0238">DNA-binding</keyword>
<evidence type="ECO:0000256" key="11">
    <source>
        <dbReference type="SAM" id="MobiDB-lite"/>
    </source>
</evidence>
<keyword evidence="14" id="KW-1185">Reference proteome</keyword>
<dbReference type="InterPro" id="IPR003163">
    <property type="entry name" value="Tscrpt_reg_HTH_APSES-type"/>
</dbReference>
<dbReference type="GO" id="GO:0045944">
    <property type="term" value="P:positive regulation of transcription by RNA polymerase II"/>
    <property type="evidence" value="ECO:0007669"/>
    <property type="project" value="TreeGrafter"/>
</dbReference>
<keyword evidence="3" id="KW-0749">Sporulation</keyword>
<evidence type="ECO:0000256" key="6">
    <source>
        <dbReference type="ARBA" id="ARBA00023163"/>
    </source>
</evidence>
<feature type="domain" description="HTH APSES-type" evidence="12">
    <location>
        <begin position="129"/>
        <end position="235"/>
    </location>
</feature>
<evidence type="ECO:0000256" key="3">
    <source>
        <dbReference type="ARBA" id="ARBA00022969"/>
    </source>
</evidence>
<dbReference type="Pfam" id="PF04383">
    <property type="entry name" value="KilA-N"/>
    <property type="match status" value="1"/>
</dbReference>
<feature type="region of interest" description="Disordered" evidence="11">
    <location>
        <begin position="573"/>
        <end position="638"/>
    </location>
</feature>
<feature type="compositionally biased region" description="Polar residues" evidence="11">
    <location>
        <begin position="540"/>
        <end position="557"/>
    </location>
</feature>
<comment type="similarity">
    <text evidence="1">Belongs to the EFG1/PHD1/stuA family.</text>
</comment>
<feature type="region of interest" description="Disordered" evidence="11">
    <location>
        <begin position="248"/>
        <end position="380"/>
    </location>
</feature>
<dbReference type="PROSITE" id="PS51299">
    <property type="entry name" value="HTH_APSES"/>
    <property type="match status" value="1"/>
</dbReference>
<evidence type="ECO:0000256" key="10">
    <source>
        <dbReference type="ARBA" id="ARBA00073433"/>
    </source>
</evidence>
<feature type="region of interest" description="Disordered" evidence="11">
    <location>
        <begin position="440"/>
        <end position="463"/>
    </location>
</feature>
<feature type="compositionally biased region" description="Polar residues" evidence="11">
    <location>
        <begin position="13"/>
        <end position="22"/>
    </location>
</feature>
<evidence type="ECO:0000256" key="5">
    <source>
        <dbReference type="ARBA" id="ARBA00023125"/>
    </source>
</evidence>
<feature type="compositionally biased region" description="Polar residues" evidence="11">
    <location>
        <begin position="499"/>
        <end position="532"/>
    </location>
</feature>
<feature type="compositionally biased region" description="Basic and acidic residues" evidence="11">
    <location>
        <begin position="582"/>
        <end position="603"/>
    </location>
</feature>
<protein>
    <recommendedName>
        <fullName evidence="9">Cell pattern formation-associated protein STUA</fullName>
    </recommendedName>
    <alternativeName>
        <fullName evidence="2 10">Cell pattern formation-associated protein stuA</fullName>
    </alternativeName>
    <alternativeName>
        <fullName evidence="8">Stunted protein A</fullName>
    </alternativeName>
</protein>
<dbReference type="Gene3D" id="3.10.260.10">
    <property type="entry name" value="Transcription regulator HTH, APSES-type DNA-binding domain"/>
    <property type="match status" value="1"/>
</dbReference>
<dbReference type="GO" id="GO:0030435">
    <property type="term" value="P:sporulation resulting in formation of a cellular spore"/>
    <property type="evidence" value="ECO:0007669"/>
    <property type="project" value="UniProtKB-KW"/>
</dbReference>
<feature type="region of interest" description="Disordered" evidence="11">
    <location>
        <begin position="493"/>
        <end position="557"/>
    </location>
</feature>
<dbReference type="InterPro" id="IPR036887">
    <property type="entry name" value="HTH_APSES_sf"/>
</dbReference>
<feature type="compositionally biased region" description="Pro residues" evidence="11">
    <location>
        <begin position="287"/>
        <end position="297"/>
    </location>
</feature>
<dbReference type="STRING" id="28573.A0A0U1M6A9"/>
<evidence type="ECO:0000313" key="14">
    <source>
        <dbReference type="Proteomes" id="UP000054383"/>
    </source>
</evidence>
<dbReference type="AlphaFoldDB" id="A0A0U1M6A9"/>
<accession>A0A0U1M6A9</accession>
<evidence type="ECO:0000256" key="9">
    <source>
        <dbReference type="ARBA" id="ARBA00073215"/>
    </source>
</evidence>
<keyword evidence="7" id="KW-0183">Conidiation</keyword>
<evidence type="ECO:0000313" key="13">
    <source>
        <dbReference type="EMBL" id="CRG90466.1"/>
    </source>
</evidence>
<evidence type="ECO:0000256" key="7">
    <source>
        <dbReference type="ARBA" id="ARBA00023321"/>
    </source>
</evidence>
<organism evidence="13 14">
    <name type="scientific">Talaromyces islandicus</name>
    <name type="common">Penicillium islandicum</name>
    <dbReference type="NCBI Taxonomy" id="28573"/>
    <lineage>
        <taxon>Eukaryota</taxon>
        <taxon>Fungi</taxon>
        <taxon>Dikarya</taxon>
        <taxon>Ascomycota</taxon>
        <taxon>Pezizomycotina</taxon>
        <taxon>Eurotiomycetes</taxon>
        <taxon>Eurotiomycetidae</taxon>
        <taxon>Eurotiales</taxon>
        <taxon>Trichocomaceae</taxon>
        <taxon>Talaromyces</taxon>
        <taxon>Talaromyces sect. Islandici</taxon>
    </lineage>
</organism>
<dbReference type="SMART" id="SM01252">
    <property type="entry name" value="KilA-N"/>
    <property type="match status" value="1"/>
</dbReference>
<gene>
    <name evidence="13" type="ORF">PISL3812_07510</name>
</gene>
<dbReference type="GO" id="GO:0003700">
    <property type="term" value="F:DNA-binding transcription factor activity"/>
    <property type="evidence" value="ECO:0007669"/>
    <property type="project" value="TreeGrafter"/>
</dbReference>
<proteinExistence type="inferred from homology"/>
<feature type="region of interest" description="Disordered" evidence="11">
    <location>
        <begin position="95"/>
        <end position="125"/>
    </location>
</feature>
<feature type="compositionally biased region" description="Polar residues" evidence="11">
    <location>
        <begin position="445"/>
        <end position="456"/>
    </location>
</feature>
<sequence length="638" mass="68158">MNQAQPYMDVHSSHFSSPQTYGSHGATAGNLVQYSHYQQPPPVLPPGTTGYPSTPSTYSYPYSNGIAPTTQSTSSSISSQVPTQILPLPAMTTHSVTPHGYPAGASASSPQSAVHDPNGQTCPPGAKPRVTATLWEDEGSLCYQVEAKGVCVARREDNHMINGTKLLNVAGMTRGRRDGILKSEKVRHVVKIGPMHLKGVWIPYDRALDFANKEKITDLLYPLFVHNIGGLLYHPTNTPRTNMVVHDSQQRRMEGGQSARNSQGPQAPPLHHHHSMGTPVPSHLSQPPAPSGPPQPNGRPGLDRAHTFPTPPASASSLIGIPNQGSSYEWGAQNMNSNVQPSQPLSIDTGLSNARSMPSTPATTPPGNNMQGMPPYQNAPSYDNKSYYSSAPPAQTQYATQPVAQPSLSYGQPYVKNDMAPPSARPSIVQAEPEADAKVDRFGQPNGQVANGTTSEGEAVQEHESEYIQDAAAGSYSARNSYTYTTNPSVGSLVGDHAQLTTSPHQNGSDRMTPRTASAASQQWPQGYNNTPPRAVGAGSLSNIVSDTRSTPNGDAYNTNAAYSSTYSGYSSMNGSIGSTKRLRDDEDDRVGRSDGREAEYDTKRRKTITEPPLGGPVGGSFMQLQQPVTAGGVVRRR</sequence>
<dbReference type="GO" id="GO:0043565">
    <property type="term" value="F:sequence-specific DNA binding"/>
    <property type="evidence" value="ECO:0007669"/>
    <property type="project" value="TreeGrafter"/>
</dbReference>
<dbReference type="GO" id="GO:0048315">
    <property type="term" value="P:conidium formation"/>
    <property type="evidence" value="ECO:0007669"/>
    <property type="project" value="UniProtKB-KW"/>
</dbReference>
<dbReference type="PANTHER" id="PTHR47792">
    <property type="entry name" value="PROTEIN SOK2-RELATED"/>
    <property type="match status" value="1"/>
</dbReference>
<reference evidence="13 14" key="1">
    <citation type="submission" date="2015-04" db="EMBL/GenBank/DDBJ databases">
        <authorList>
            <person name="Syromyatnikov M.Y."/>
            <person name="Popov V.N."/>
        </authorList>
    </citation>
    <scope>NUCLEOTIDE SEQUENCE [LARGE SCALE GENOMIC DNA]</scope>
    <source>
        <strain evidence="13">WF-38-12</strain>
    </source>
</reference>
<evidence type="ECO:0000259" key="12">
    <source>
        <dbReference type="PROSITE" id="PS51299"/>
    </source>
</evidence>
<dbReference type="OrthoDB" id="5407653at2759"/>
<dbReference type="Proteomes" id="UP000054383">
    <property type="component" value="Unassembled WGS sequence"/>
</dbReference>
<keyword evidence="4" id="KW-0805">Transcription regulation</keyword>
<dbReference type="FunFam" id="3.10.260.10:FF:000003">
    <property type="entry name" value="Ascospore maturation 1 protein"/>
    <property type="match status" value="1"/>
</dbReference>
<dbReference type="GO" id="GO:0005634">
    <property type="term" value="C:nucleus"/>
    <property type="evidence" value="ECO:0007669"/>
    <property type="project" value="TreeGrafter"/>
</dbReference>
<evidence type="ECO:0000256" key="4">
    <source>
        <dbReference type="ARBA" id="ARBA00023015"/>
    </source>
</evidence>
<dbReference type="InterPro" id="IPR029790">
    <property type="entry name" value="EFG1/Phd1/StuA"/>
</dbReference>
<feature type="region of interest" description="Disordered" evidence="11">
    <location>
        <begin position="1"/>
        <end position="27"/>
    </location>
</feature>
<evidence type="ECO:0000256" key="2">
    <source>
        <dbReference type="ARBA" id="ARBA00019309"/>
    </source>
</evidence>
<dbReference type="InterPro" id="IPR018004">
    <property type="entry name" value="KilA/APSES_HTH"/>
</dbReference>
<keyword evidence="6" id="KW-0804">Transcription</keyword>